<dbReference type="Proteomes" id="UP000009168">
    <property type="component" value="Unassembled WGS sequence"/>
</dbReference>
<keyword evidence="2" id="KW-1185">Reference proteome</keyword>
<organism evidence="1 2">
    <name type="scientific">Tetrahymena thermophila (strain SB210)</name>
    <dbReference type="NCBI Taxonomy" id="312017"/>
    <lineage>
        <taxon>Eukaryota</taxon>
        <taxon>Sar</taxon>
        <taxon>Alveolata</taxon>
        <taxon>Ciliophora</taxon>
        <taxon>Intramacronucleata</taxon>
        <taxon>Oligohymenophorea</taxon>
        <taxon>Hymenostomatida</taxon>
        <taxon>Tetrahymenina</taxon>
        <taxon>Tetrahymenidae</taxon>
        <taxon>Tetrahymena</taxon>
    </lineage>
</organism>
<proteinExistence type="predicted"/>
<dbReference type="InParanoid" id="W7XK33"/>
<dbReference type="GeneID" id="24441911"/>
<reference evidence="2" key="1">
    <citation type="journal article" date="2006" name="PLoS Biol.">
        <title>Macronuclear genome sequence of the ciliate Tetrahymena thermophila, a model eukaryote.</title>
        <authorList>
            <person name="Eisen J.A."/>
            <person name="Coyne R.S."/>
            <person name="Wu M."/>
            <person name="Wu D."/>
            <person name="Thiagarajan M."/>
            <person name="Wortman J.R."/>
            <person name="Badger J.H."/>
            <person name="Ren Q."/>
            <person name="Amedeo P."/>
            <person name="Jones K.M."/>
            <person name="Tallon L.J."/>
            <person name="Delcher A.L."/>
            <person name="Salzberg S.L."/>
            <person name="Silva J.C."/>
            <person name="Haas B.J."/>
            <person name="Majoros W.H."/>
            <person name="Farzad M."/>
            <person name="Carlton J.M."/>
            <person name="Smith R.K. Jr."/>
            <person name="Garg J."/>
            <person name="Pearlman R.E."/>
            <person name="Karrer K.M."/>
            <person name="Sun L."/>
            <person name="Manning G."/>
            <person name="Elde N.C."/>
            <person name="Turkewitz A.P."/>
            <person name="Asai D.J."/>
            <person name="Wilkes D.E."/>
            <person name="Wang Y."/>
            <person name="Cai H."/>
            <person name="Collins K."/>
            <person name="Stewart B.A."/>
            <person name="Lee S.R."/>
            <person name="Wilamowska K."/>
            <person name="Weinberg Z."/>
            <person name="Ruzzo W.L."/>
            <person name="Wloga D."/>
            <person name="Gaertig J."/>
            <person name="Frankel J."/>
            <person name="Tsao C.-C."/>
            <person name="Gorovsky M.A."/>
            <person name="Keeling P.J."/>
            <person name="Waller R.F."/>
            <person name="Patron N.J."/>
            <person name="Cherry J.M."/>
            <person name="Stover N.A."/>
            <person name="Krieger C.J."/>
            <person name="del Toro C."/>
            <person name="Ryder H.F."/>
            <person name="Williamson S.C."/>
            <person name="Barbeau R.A."/>
            <person name="Hamilton E.P."/>
            <person name="Orias E."/>
        </authorList>
    </citation>
    <scope>NUCLEOTIDE SEQUENCE [LARGE SCALE GENOMIC DNA]</scope>
    <source>
        <strain evidence="2">SB210</strain>
    </source>
</reference>
<evidence type="ECO:0000313" key="1">
    <source>
        <dbReference type="EMBL" id="EWS76176.1"/>
    </source>
</evidence>
<dbReference type="KEGG" id="tet:TTHERM_001204222"/>
<sequence>MIKTLNLFLFMIQQSIFHYQAKYQLTLVLIYQLKLQIGPLITLFMQRVKISFYIINNKIIIKINNQLSQIQILQNCNTVPVKKLQLQKLKNKAYLSQRYKMELKFKLVHHFHTQIVRLFYILSLLYHAVKICQQYILLLLKLKTYLLVQTPNNLNRLIICHFKIIYKTFLQQTPKNNFQYVLLAPQIPIFIETVLKIFLSCLITDLIIQTSIMIQIIIL</sequence>
<evidence type="ECO:0000313" key="2">
    <source>
        <dbReference type="Proteomes" id="UP000009168"/>
    </source>
</evidence>
<accession>W7XK33</accession>
<protein>
    <submittedName>
        <fullName evidence="1">Uncharacterized protein</fullName>
    </submittedName>
</protein>
<dbReference type="AlphaFoldDB" id="W7XK33"/>
<gene>
    <name evidence="1" type="ORF">TTHERM_001204222</name>
</gene>
<dbReference type="EMBL" id="GG662839">
    <property type="protein sequence ID" value="EWS76176.1"/>
    <property type="molecule type" value="Genomic_DNA"/>
</dbReference>
<name>W7XK33_TETTS</name>
<dbReference type="RefSeq" id="XP_012651300.1">
    <property type="nucleotide sequence ID" value="XM_012795846.1"/>
</dbReference>